<gene>
    <name evidence="2" type="ORF">RDB_LOCUS106151</name>
</gene>
<dbReference type="AlphaFoldDB" id="A0A8H3CT53"/>
<evidence type="ECO:0000313" key="3">
    <source>
        <dbReference type="Proteomes" id="UP000663853"/>
    </source>
</evidence>
<accession>A0A8H3CT53</accession>
<feature type="non-terminal residue" evidence="2">
    <location>
        <position position="1"/>
    </location>
</feature>
<proteinExistence type="predicted"/>
<dbReference type="Proteomes" id="UP000663853">
    <property type="component" value="Unassembled WGS sequence"/>
</dbReference>
<name>A0A8H3CT53_9AGAM</name>
<comment type="caution">
    <text evidence="2">The sequence shown here is derived from an EMBL/GenBank/DDBJ whole genome shotgun (WGS) entry which is preliminary data.</text>
</comment>
<evidence type="ECO:0000256" key="1">
    <source>
        <dbReference type="SAM" id="SignalP"/>
    </source>
</evidence>
<keyword evidence="1" id="KW-0732">Signal</keyword>
<sequence>PSGQYIAATQLWLLLYLCGDLSDDVRRRLMTRVNDRAGLHLKAKGLDQVKNDLENCIIEKYQEEHKIRGQMVNQESSYPTQDTFTFRFFVQHIGNKIQQSFLRLKYFLETDIEDIRAQENQGNYQRIYLARVVECILQTRGTQENEELLNGPYLGYQLELKPHLLLPLR</sequence>
<feature type="signal peptide" evidence="1">
    <location>
        <begin position="1"/>
        <end position="22"/>
    </location>
</feature>
<evidence type="ECO:0000313" key="2">
    <source>
        <dbReference type="EMBL" id="CAE6495764.1"/>
    </source>
</evidence>
<feature type="chain" id="PRO_5034053347" evidence="1">
    <location>
        <begin position="23"/>
        <end position="169"/>
    </location>
</feature>
<organism evidence="2 3">
    <name type="scientific">Rhizoctonia solani</name>
    <dbReference type="NCBI Taxonomy" id="456999"/>
    <lineage>
        <taxon>Eukaryota</taxon>
        <taxon>Fungi</taxon>
        <taxon>Dikarya</taxon>
        <taxon>Basidiomycota</taxon>
        <taxon>Agaricomycotina</taxon>
        <taxon>Agaricomycetes</taxon>
        <taxon>Cantharellales</taxon>
        <taxon>Ceratobasidiaceae</taxon>
        <taxon>Rhizoctonia</taxon>
    </lineage>
</organism>
<reference evidence="2" key="1">
    <citation type="submission" date="2021-01" db="EMBL/GenBank/DDBJ databases">
        <authorList>
            <person name="Kaushik A."/>
        </authorList>
    </citation>
    <scope>NUCLEOTIDE SEQUENCE</scope>
    <source>
        <strain evidence="2">AG6-10EEA</strain>
    </source>
</reference>
<dbReference type="EMBL" id="CAJMXA010003442">
    <property type="protein sequence ID" value="CAE6495764.1"/>
    <property type="molecule type" value="Genomic_DNA"/>
</dbReference>
<protein>
    <submittedName>
        <fullName evidence="2">Uncharacterized protein</fullName>
    </submittedName>
</protein>